<organism evidence="1 2">
    <name type="scientific">Aaosphaeria arxii CBS 175.79</name>
    <dbReference type="NCBI Taxonomy" id="1450172"/>
    <lineage>
        <taxon>Eukaryota</taxon>
        <taxon>Fungi</taxon>
        <taxon>Dikarya</taxon>
        <taxon>Ascomycota</taxon>
        <taxon>Pezizomycotina</taxon>
        <taxon>Dothideomycetes</taxon>
        <taxon>Pleosporomycetidae</taxon>
        <taxon>Pleosporales</taxon>
        <taxon>Pleosporales incertae sedis</taxon>
        <taxon>Aaosphaeria</taxon>
    </lineage>
</organism>
<dbReference type="OrthoDB" id="2588159at2759"/>
<name>A0A6A5Y2J2_9PLEO</name>
<evidence type="ECO:0008006" key="3">
    <source>
        <dbReference type="Google" id="ProtNLM"/>
    </source>
</evidence>
<dbReference type="PANTHER" id="PTHR36848">
    <property type="entry name" value="DNA-BINDING PROTEIN (PUTATIVE SECRETED PROTEIN)-RELATED"/>
    <property type="match status" value="1"/>
</dbReference>
<proteinExistence type="predicted"/>
<gene>
    <name evidence="1" type="ORF">BU24DRAFT_439235</name>
</gene>
<evidence type="ECO:0000313" key="2">
    <source>
        <dbReference type="Proteomes" id="UP000799778"/>
    </source>
</evidence>
<dbReference type="InterPro" id="IPR053161">
    <property type="entry name" value="Ulvan_degrading_GH"/>
</dbReference>
<dbReference type="Proteomes" id="UP000799778">
    <property type="component" value="Unassembled WGS sequence"/>
</dbReference>
<dbReference type="Gene3D" id="2.60.120.260">
    <property type="entry name" value="Galactose-binding domain-like"/>
    <property type="match status" value="1"/>
</dbReference>
<protein>
    <recommendedName>
        <fullName evidence="3">Secreted protein</fullName>
    </recommendedName>
</protein>
<keyword evidence="2" id="KW-1185">Reference proteome</keyword>
<dbReference type="SUPFAM" id="SSF49785">
    <property type="entry name" value="Galactose-binding domain-like"/>
    <property type="match status" value="1"/>
</dbReference>
<sequence length="1014" mass="111186">MLASQPQTAAIAALCLFSNPPSSSRPSFRYWLPDASVDGKIVKEDIGSVAQIGGGGVEFVPFYEYGGIFNQPAPGISWSKYAFGTKYYNELLRLALEAHHEYGLLMDFALGPNQGQGVPSSPDAEGLQWDLYPFFTNLANGSMNNTIPGWGMGELVALVSTSAISSTNVSIPASGMDLTGPDYTSYTKLSIDQSSLQDLTSKVSTTGKLSPEVSLPSSPRTWIFAFYQRRTSYLNVRFPHKATSSIFDNGSYTVDHFSAKGAQHTISFWEKYIMDDTTADLLKKSGQYAWEDSFELISNTNWTPDLPKKFKKQHGYDIRPYLPLIMWQNNNLAIQSNAPGRLRVVMNTNDEGAGYVNDYRATLQSGYEEYLQTLTNWVHKRLGLGLRTQVSYNIPLEMAASVPLVDVPECESLGFMNLDAYRQYTGAAALAGRQIVSNELGAVFGSAYSQTIPSLLDLANTAFSGGVNKFVLHGLSYGGNYSATTWPGHTPFNYVFSDLSSKKQPSWSVGMREAMDYLSRTQYIQQSGVARVDVAIYHHESATNITFPRLYQPKDLENAGYSYRYIAPANLELPSAQVKNNALGPNGPAFKALVLKNGSQVTKESIARLGTLAQQGLPIVIEGEPDFYPSGNGSDKHETLTSFKALRNVRNVCSVKNNEVAQALSRVGIEPFARLKSGTTWIVNHRHDSELLIDYAFVHNPSNKASKGQLTVSHTGFPYFLDPWTGHVEPLLVYERNAKKGTITFSARLGAKQAKTFGFSSLPLEGVSTPARHLTKIPNFVAAVTYNQSNKTVTLKLTNGAQNEKRDEPLLVGLDNGTSQTLKSSTLNVATPTSLLEWDLTVEHWEAPENIYDAATIGRKRNTTHRTTSPLKSWTELDTTIHNASGIGYYSSSFTWPPAGGRSAHGAYLRFGTVLHAVSLSVNGQKTVAVDPFDPIIDIGPYLRRGRNTIIATVPSTMWNYLSSIIDDIKTANASPLTAPSFPNANIPRPGVSLNGILGQVTIEPFVEIQIKLD</sequence>
<dbReference type="EMBL" id="ML978067">
    <property type="protein sequence ID" value="KAF2018794.1"/>
    <property type="molecule type" value="Genomic_DNA"/>
</dbReference>
<dbReference type="GeneID" id="54287689"/>
<dbReference type="Pfam" id="PF17132">
    <property type="entry name" value="Glyco_hydro_106"/>
    <property type="match status" value="1"/>
</dbReference>
<reference evidence="1" key="1">
    <citation type="journal article" date="2020" name="Stud. Mycol.">
        <title>101 Dothideomycetes genomes: a test case for predicting lifestyles and emergence of pathogens.</title>
        <authorList>
            <person name="Haridas S."/>
            <person name="Albert R."/>
            <person name="Binder M."/>
            <person name="Bloem J."/>
            <person name="Labutti K."/>
            <person name="Salamov A."/>
            <person name="Andreopoulos B."/>
            <person name="Baker S."/>
            <person name="Barry K."/>
            <person name="Bills G."/>
            <person name="Bluhm B."/>
            <person name="Cannon C."/>
            <person name="Castanera R."/>
            <person name="Culley D."/>
            <person name="Daum C."/>
            <person name="Ezra D."/>
            <person name="Gonzalez J."/>
            <person name="Henrissat B."/>
            <person name="Kuo A."/>
            <person name="Liang C."/>
            <person name="Lipzen A."/>
            <person name="Lutzoni F."/>
            <person name="Magnuson J."/>
            <person name="Mondo S."/>
            <person name="Nolan M."/>
            <person name="Ohm R."/>
            <person name="Pangilinan J."/>
            <person name="Park H.-J."/>
            <person name="Ramirez L."/>
            <person name="Alfaro M."/>
            <person name="Sun H."/>
            <person name="Tritt A."/>
            <person name="Yoshinaga Y."/>
            <person name="Zwiers L.-H."/>
            <person name="Turgeon B."/>
            <person name="Goodwin S."/>
            <person name="Spatafora J."/>
            <person name="Crous P."/>
            <person name="Grigoriev I."/>
        </authorList>
    </citation>
    <scope>NUCLEOTIDE SEQUENCE</scope>
    <source>
        <strain evidence="1">CBS 175.79</strain>
    </source>
</reference>
<dbReference type="RefSeq" id="XP_033387133.1">
    <property type="nucleotide sequence ID" value="XM_033530292.1"/>
</dbReference>
<accession>A0A6A5Y2J2</accession>
<dbReference type="InterPro" id="IPR008979">
    <property type="entry name" value="Galactose-bd-like_sf"/>
</dbReference>
<evidence type="ECO:0000313" key="1">
    <source>
        <dbReference type="EMBL" id="KAF2018794.1"/>
    </source>
</evidence>
<dbReference type="PANTHER" id="PTHR36848:SF2">
    <property type="entry name" value="SECRETED PROTEIN"/>
    <property type="match status" value="1"/>
</dbReference>
<dbReference type="AlphaFoldDB" id="A0A6A5Y2J2"/>